<evidence type="ECO:0000313" key="2">
    <source>
        <dbReference type="EMBL" id="MDJ1135449.1"/>
    </source>
</evidence>
<dbReference type="Proteomes" id="UP001214441">
    <property type="component" value="Unassembled WGS sequence"/>
</dbReference>
<dbReference type="EMBL" id="JANCPR020000029">
    <property type="protein sequence ID" value="MDJ1135449.1"/>
    <property type="molecule type" value="Genomic_DNA"/>
</dbReference>
<sequence>MSTSQAQDGRGAGEQRRCDAGEDAVRGRARTGAQVVATAGDAPALGAVSPLGAPAGEEDALVQQTVAALSEAGNGA</sequence>
<dbReference type="RefSeq" id="WP_280842754.1">
    <property type="nucleotide sequence ID" value="NZ_JANCPR020000029.1"/>
</dbReference>
<proteinExistence type="predicted"/>
<accession>A0ABT7A2A6</accession>
<gene>
    <name evidence="2" type="ORF">NMN56_026525</name>
</gene>
<comment type="caution">
    <text evidence="2">The sequence shown here is derived from an EMBL/GenBank/DDBJ whole genome shotgun (WGS) entry which is preliminary data.</text>
</comment>
<keyword evidence="3" id="KW-1185">Reference proteome</keyword>
<evidence type="ECO:0000256" key="1">
    <source>
        <dbReference type="SAM" id="MobiDB-lite"/>
    </source>
</evidence>
<protein>
    <submittedName>
        <fullName evidence="2">Uncharacterized protein</fullName>
    </submittedName>
</protein>
<evidence type="ECO:0000313" key="3">
    <source>
        <dbReference type="Proteomes" id="UP001214441"/>
    </source>
</evidence>
<reference evidence="2 3" key="1">
    <citation type="submission" date="2023-05" db="EMBL/GenBank/DDBJ databases">
        <title>Streptantibioticus silvisoli sp. nov., acidotolerant actinomycetes 1 from pine litter.</title>
        <authorList>
            <person name="Swiecimska M."/>
            <person name="Golinska P."/>
            <person name="Sangal V."/>
            <person name="Wachnowicz B."/>
            <person name="Goodfellow M."/>
        </authorList>
    </citation>
    <scope>NUCLEOTIDE SEQUENCE [LARGE SCALE GENOMIC DNA]</scope>
    <source>
        <strain evidence="2 3">DSM 42109</strain>
    </source>
</reference>
<feature type="region of interest" description="Disordered" evidence="1">
    <location>
        <begin position="1"/>
        <end position="26"/>
    </location>
</feature>
<organism evidence="2 3">
    <name type="scientific">Streptomyces iconiensis</name>
    <dbReference type="NCBI Taxonomy" id="1384038"/>
    <lineage>
        <taxon>Bacteria</taxon>
        <taxon>Bacillati</taxon>
        <taxon>Actinomycetota</taxon>
        <taxon>Actinomycetes</taxon>
        <taxon>Kitasatosporales</taxon>
        <taxon>Streptomycetaceae</taxon>
        <taxon>Streptomyces</taxon>
    </lineage>
</organism>
<name>A0ABT7A2A6_9ACTN</name>
<feature type="compositionally biased region" description="Basic and acidic residues" evidence="1">
    <location>
        <begin position="11"/>
        <end position="26"/>
    </location>
</feature>